<gene>
    <name evidence="3" type="ORF">SAMN05421779_102505</name>
</gene>
<protein>
    <recommendedName>
        <fullName evidence="2">UPF0145 protein SAMN05421779_102505</fullName>
    </recommendedName>
</protein>
<dbReference type="HAMAP" id="MF_00338">
    <property type="entry name" value="UPF0145"/>
    <property type="match status" value="1"/>
</dbReference>
<accession>A0A1N7JWX9</accession>
<dbReference type="OrthoDB" id="9796448at2"/>
<dbReference type="STRING" id="80876.SAMN05421779_102505"/>
<dbReference type="PANTHER" id="PTHR34068:SF1">
    <property type="entry name" value="UPF0145 PROTEIN YBJQ"/>
    <property type="match status" value="1"/>
</dbReference>
<reference evidence="3 4" key="1">
    <citation type="submission" date="2017-01" db="EMBL/GenBank/DDBJ databases">
        <authorList>
            <person name="Mah S.A."/>
            <person name="Swanson W.J."/>
            <person name="Moy G.W."/>
            <person name="Vacquier V.D."/>
        </authorList>
    </citation>
    <scope>NUCLEOTIDE SEQUENCE [LARGE SCALE GENOMIC DNA]</scope>
    <source>
        <strain evidence="3 4">DSM 11589</strain>
    </source>
</reference>
<evidence type="ECO:0000256" key="2">
    <source>
        <dbReference type="HAMAP-Rule" id="MF_00338"/>
    </source>
</evidence>
<dbReference type="Pfam" id="PF01906">
    <property type="entry name" value="YbjQ_1"/>
    <property type="match status" value="1"/>
</dbReference>
<dbReference type="RefSeq" id="WP_076399357.1">
    <property type="nucleotide sequence ID" value="NZ_FTOA01000002.1"/>
</dbReference>
<dbReference type="InterPro" id="IPR035439">
    <property type="entry name" value="UPF0145_dom_sf"/>
</dbReference>
<organism evidence="3 4">
    <name type="scientific">Insolitispirillum peregrinum</name>
    <dbReference type="NCBI Taxonomy" id="80876"/>
    <lineage>
        <taxon>Bacteria</taxon>
        <taxon>Pseudomonadati</taxon>
        <taxon>Pseudomonadota</taxon>
        <taxon>Alphaproteobacteria</taxon>
        <taxon>Rhodospirillales</taxon>
        <taxon>Novispirillaceae</taxon>
        <taxon>Insolitispirillum</taxon>
    </lineage>
</organism>
<dbReference type="Proteomes" id="UP000185678">
    <property type="component" value="Unassembled WGS sequence"/>
</dbReference>
<keyword evidence="4" id="KW-1185">Reference proteome</keyword>
<dbReference type="AlphaFoldDB" id="A0A1N7JWX9"/>
<evidence type="ECO:0000313" key="4">
    <source>
        <dbReference type="Proteomes" id="UP000185678"/>
    </source>
</evidence>
<evidence type="ECO:0000256" key="1">
    <source>
        <dbReference type="ARBA" id="ARBA00010751"/>
    </source>
</evidence>
<comment type="similarity">
    <text evidence="1 2">Belongs to the UPF0145 family.</text>
</comment>
<evidence type="ECO:0000313" key="3">
    <source>
        <dbReference type="EMBL" id="SIS53859.1"/>
    </source>
</evidence>
<dbReference type="InterPro" id="IPR002765">
    <property type="entry name" value="UPF0145_YbjQ-like"/>
</dbReference>
<proteinExistence type="inferred from homology"/>
<name>A0A1N7JWX9_9PROT</name>
<dbReference type="EMBL" id="FTOA01000002">
    <property type="protein sequence ID" value="SIS53859.1"/>
    <property type="molecule type" value="Genomic_DNA"/>
</dbReference>
<sequence length="109" mass="11420">MSVLLTTTDSVEGRTITRYLGIVSGESVMGTNLFRDFFASIRDVIGGRSGGYENALREAKDTALAEMAEQARAMGATAVVGIDLDYQVIGGDSKTMLLVAVNGTAVVLA</sequence>
<dbReference type="SUPFAM" id="SSF117782">
    <property type="entry name" value="YbjQ-like"/>
    <property type="match status" value="1"/>
</dbReference>
<dbReference type="Gene3D" id="3.30.110.70">
    <property type="entry name" value="Hypothetical protein apc22750. Chain B"/>
    <property type="match status" value="1"/>
</dbReference>
<dbReference type="PANTHER" id="PTHR34068">
    <property type="entry name" value="UPF0145 PROTEIN YBJQ"/>
    <property type="match status" value="1"/>
</dbReference>